<sequence>MKKVLVMCKGTGQSIAFKKATLEFAEKNTLDIEWIFANENQYGEIVEKDNIDLVLISPEMLVVDAKVKKDLDLKGIKYYSAKGSDFGLRRIDTIVTAIKPLLG</sequence>
<comment type="caution">
    <text evidence="8">The sequence shown here is derived from an EMBL/GenBank/DDBJ whole genome shotgun (WGS) entry which is preliminary data.</text>
</comment>
<reference evidence="8 9" key="1">
    <citation type="submission" date="2020-08" db="EMBL/GenBank/DDBJ databases">
        <title>Clostridia isolated from Swiss meat.</title>
        <authorList>
            <person name="Wambui J."/>
            <person name="Stevens M.J.A."/>
            <person name="Stephan R."/>
        </authorList>
    </citation>
    <scope>NUCLEOTIDE SEQUENCE [LARGE SCALE GENOMIC DNA]</scope>
    <source>
        <strain evidence="8 9">CM001</strain>
    </source>
</reference>
<feature type="domain" description="PTS EIIB type-3" evidence="7">
    <location>
        <begin position="1"/>
        <end position="103"/>
    </location>
</feature>
<evidence type="ECO:0000259" key="7">
    <source>
        <dbReference type="PROSITE" id="PS51100"/>
    </source>
</evidence>
<gene>
    <name evidence="8" type="ORF">H7E68_00510</name>
</gene>
<dbReference type="AlphaFoldDB" id="A0A7X0S8W5"/>
<keyword evidence="5" id="KW-0598">Phosphotransferase system</keyword>
<dbReference type="PROSITE" id="PS51100">
    <property type="entry name" value="PTS_EIIB_TYPE_3"/>
    <property type="match status" value="1"/>
</dbReference>
<dbReference type="InterPro" id="IPR036095">
    <property type="entry name" value="PTS_EIIB-like_sf"/>
</dbReference>
<evidence type="ECO:0000256" key="3">
    <source>
        <dbReference type="ARBA" id="ARBA00022597"/>
    </source>
</evidence>
<dbReference type="SUPFAM" id="SSF52794">
    <property type="entry name" value="PTS system IIB component-like"/>
    <property type="match status" value="1"/>
</dbReference>
<name>A0A7X0S8W5_9CLOT</name>
<evidence type="ECO:0000313" key="9">
    <source>
        <dbReference type="Proteomes" id="UP000585258"/>
    </source>
</evidence>
<evidence type="ECO:0000256" key="4">
    <source>
        <dbReference type="ARBA" id="ARBA00022679"/>
    </source>
</evidence>
<keyword evidence="1" id="KW-0813">Transport</keyword>
<dbReference type="GO" id="GO:0008982">
    <property type="term" value="F:protein-N(PI)-phosphohistidine-sugar phosphotransferase activity"/>
    <property type="evidence" value="ECO:0007669"/>
    <property type="project" value="InterPro"/>
</dbReference>
<evidence type="ECO:0000256" key="6">
    <source>
        <dbReference type="PROSITE-ProRule" id="PRU00423"/>
    </source>
</evidence>
<keyword evidence="3" id="KW-0762">Sugar transport</keyword>
<evidence type="ECO:0000256" key="2">
    <source>
        <dbReference type="ARBA" id="ARBA00022553"/>
    </source>
</evidence>
<dbReference type="GO" id="GO:0009401">
    <property type="term" value="P:phosphoenolpyruvate-dependent sugar phosphotransferase system"/>
    <property type="evidence" value="ECO:0007669"/>
    <property type="project" value="UniProtKB-KW"/>
</dbReference>
<feature type="modified residue" description="Phosphocysteine; by EIIA" evidence="6">
    <location>
        <position position="8"/>
    </location>
</feature>
<dbReference type="Proteomes" id="UP000585258">
    <property type="component" value="Unassembled WGS sequence"/>
</dbReference>
<dbReference type="Gene3D" id="3.40.50.2300">
    <property type="match status" value="1"/>
</dbReference>
<dbReference type="InterPro" id="IPR013012">
    <property type="entry name" value="PTS_EIIB_3"/>
</dbReference>
<organism evidence="8 9">
    <name type="scientific">Clostridium gasigenes</name>
    <dbReference type="NCBI Taxonomy" id="94869"/>
    <lineage>
        <taxon>Bacteria</taxon>
        <taxon>Bacillati</taxon>
        <taxon>Bacillota</taxon>
        <taxon>Clostridia</taxon>
        <taxon>Eubacteriales</taxon>
        <taxon>Clostridiaceae</taxon>
        <taxon>Clostridium</taxon>
    </lineage>
</organism>
<dbReference type="RefSeq" id="WP_185163080.1">
    <property type="nucleotide sequence ID" value="NZ_JACKWY010000001.1"/>
</dbReference>
<protein>
    <recommendedName>
        <fullName evidence="7">PTS EIIB type-3 domain-containing protein</fullName>
    </recommendedName>
</protein>
<dbReference type="EMBL" id="JACKWY010000001">
    <property type="protein sequence ID" value="MBB6713211.1"/>
    <property type="molecule type" value="Genomic_DNA"/>
</dbReference>
<keyword evidence="2" id="KW-0597">Phosphoprotein</keyword>
<evidence type="ECO:0000256" key="5">
    <source>
        <dbReference type="ARBA" id="ARBA00022683"/>
    </source>
</evidence>
<proteinExistence type="predicted"/>
<evidence type="ECO:0000256" key="1">
    <source>
        <dbReference type="ARBA" id="ARBA00022448"/>
    </source>
</evidence>
<accession>A0A7X0S8W5</accession>
<keyword evidence="4" id="KW-0808">Transferase</keyword>
<evidence type="ECO:0000313" key="8">
    <source>
        <dbReference type="EMBL" id="MBB6713211.1"/>
    </source>
</evidence>